<evidence type="ECO:0000313" key="2">
    <source>
        <dbReference type="EMBL" id="EER62051.1"/>
    </source>
</evidence>
<dbReference type="InterPro" id="IPR052043">
    <property type="entry name" value="PolySaccharide_Degr_Enz"/>
</dbReference>
<dbReference type="AlphaFoldDB" id="C5T098"/>
<proteinExistence type="predicted"/>
<dbReference type="PANTHER" id="PTHR33886:SF8">
    <property type="entry name" value="UNSATURATED RHAMNOGALACTURONAN HYDROLASE (EUROFUNG)"/>
    <property type="match status" value="1"/>
</dbReference>
<dbReference type="GO" id="GO:0016787">
    <property type="term" value="F:hydrolase activity"/>
    <property type="evidence" value="ECO:0007669"/>
    <property type="project" value="UniProtKB-KW"/>
</dbReference>
<name>C5T098_ACIDE</name>
<keyword evidence="1 2" id="KW-0378">Hydrolase</keyword>
<dbReference type="InterPro" id="IPR012341">
    <property type="entry name" value="6hp_glycosidase-like_sf"/>
</dbReference>
<dbReference type="PATRIC" id="fig|573060.9.peg.4838"/>
<dbReference type="EMBL" id="ACQT01000004">
    <property type="protein sequence ID" value="EER62051.1"/>
    <property type="molecule type" value="Genomic_DNA"/>
</dbReference>
<dbReference type="InterPro" id="IPR008928">
    <property type="entry name" value="6-hairpin_glycosidase_sf"/>
</dbReference>
<dbReference type="RefSeq" id="WP_005792974.1">
    <property type="nucleotide sequence ID" value="NZ_ACQT01000004.1"/>
</dbReference>
<comment type="caution">
    <text evidence="2">The sequence shown here is derived from an EMBL/GenBank/DDBJ whole genome shotgun (WGS) entry which is preliminary data.</text>
</comment>
<evidence type="ECO:0000313" key="3">
    <source>
        <dbReference type="Proteomes" id="UP000003856"/>
    </source>
</evidence>
<keyword evidence="3" id="KW-1185">Reference proteome</keyword>
<dbReference type="Proteomes" id="UP000003856">
    <property type="component" value="Unassembled WGS sequence"/>
</dbReference>
<reference evidence="2 3" key="1">
    <citation type="submission" date="2009-05" db="EMBL/GenBank/DDBJ databases">
        <title>The draft genome of Acidovorax delafieldii 2AN.</title>
        <authorList>
            <consortium name="US DOE Joint Genome Institute (JGI-PGF)"/>
            <person name="Lucas S."/>
            <person name="Copeland A."/>
            <person name="Lapidus A."/>
            <person name="Glavina del Rio T."/>
            <person name="Tice H."/>
            <person name="Bruce D."/>
            <person name="Goodwin L."/>
            <person name="Pitluck S."/>
            <person name="Larimer F."/>
            <person name="Land M.L."/>
            <person name="Hauser L."/>
            <person name="Shelobolina E.S."/>
            <person name="Picardal F."/>
            <person name="Roden E."/>
            <person name="Emerson D."/>
        </authorList>
    </citation>
    <scope>NUCLEOTIDE SEQUENCE [LARGE SCALE GENOMIC DNA]</scope>
    <source>
        <strain evidence="2 3">2AN</strain>
    </source>
</reference>
<dbReference type="PANTHER" id="PTHR33886">
    <property type="entry name" value="UNSATURATED RHAMNOGALACTURONAN HYDROLASE (EUROFUNG)"/>
    <property type="match status" value="1"/>
</dbReference>
<dbReference type="GO" id="GO:0005975">
    <property type="term" value="P:carbohydrate metabolic process"/>
    <property type="evidence" value="ECO:0007669"/>
    <property type="project" value="InterPro"/>
</dbReference>
<dbReference type="InterPro" id="IPR010905">
    <property type="entry name" value="Glyco_hydro_88"/>
</dbReference>
<gene>
    <name evidence="2" type="ORF">AcdelDRAFT_0328</name>
</gene>
<accession>C5T098</accession>
<sequence>MMAENQLAERVLQFAFLNGSERDCWTKAAVITAALRAGRNVEVADLWLSRAVATQRSDGNLGYADTVQGLTAGHVRSFTPLASLSSALGYPLLLSHQRSPNARFLSAATRQAEALMAAPRTSDGGVWARAEGPELWVDFTYLMSPFLALYGKITGRAFAVDEAFLQFEVHVAHLLDPRKKLVRHAWCEKPDHYPQSTFWTRGNGWLVCAGVDLLEIAPEHDRASFVRKTVVDVLNAMTPYQDASGYFCHVLDDTRSNLEASGSLMYAYAVAKAVRLGLLGSEELTCARRAVDVVAGAVEPSGKVPGVAVPPGGPGVPFDWTLFGQGFFVLAVDALHDVAEVGVPV</sequence>
<organism evidence="2 3">
    <name type="scientific">Acidovorax delafieldii 2AN</name>
    <dbReference type="NCBI Taxonomy" id="573060"/>
    <lineage>
        <taxon>Bacteria</taxon>
        <taxon>Pseudomonadati</taxon>
        <taxon>Pseudomonadota</taxon>
        <taxon>Betaproteobacteria</taxon>
        <taxon>Burkholderiales</taxon>
        <taxon>Comamonadaceae</taxon>
        <taxon>Acidovorax</taxon>
    </lineage>
</organism>
<dbReference type="SUPFAM" id="SSF48208">
    <property type="entry name" value="Six-hairpin glycosidases"/>
    <property type="match status" value="1"/>
</dbReference>
<evidence type="ECO:0000256" key="1">
    <source>
        <dbReference type="ARBA" id="ARBA00022801"/>
    </source>
</evidence>
<dbReference type="Gene3D" id="1.50.10.10">
    <property type="match status" value="1"/>
</dbReference>
<protein>
    <submittedName>
        <fullName evidence="2">Glycosyl hydrolase family 88</fullName>
    </submittedName>
</protein>
<dbReference type="Pfam" id="PF07470">
    <property type="entry name" value="Glyco_hydro_88"/>
    <property type="match status" value="1"/>
</dbReference>